<dbReference type="InterPro" id="IPR002938">
    <property type="entry name" value="FAD-bd"/>
</dbReference>
<dbReference type="Gene3D" id="3.50.50.60">
    <property type="entry name" value="FAD/NAD(P)-binding domain"/>
    <property type="match status" value="1"/>
</dbReference>
<evidence type="ECO:0000313" key="6">
    <source>
        <dbReference type="EMBL" id="KAJ3479676.1"/>
    </source>
</evidence>
<dbReference type="PRINTS" id="PR00420">
    <property type="entry name" value="RNGMNOXGNASE"/>
</dbReference>
<dbReference type="Gene3D" id="3.40.30.120">
    <property type="match status" value="1"/>
</dbReference>
<dbReference type="PANTHER" id="PTHR43004:SF19">
    <property type="entry name" value="BINDING MONOOXYGENASE, PUTATIVE (JCVI)-RELATED"/>
    <property type="match status" value="1"/>
</dbReference>
<dbReference type="AlphaFoldDB" id="A0AAD5UY64"/>
<evidence type="ECO:0000256" key="4">
    <source>
        <dbReference type="ARBA" id="ARBA00023002"/>
    </source>
</evidence>
<dbReference type="InterPro" id="IPR050641">
    <property type="entry name" value="RIFMO-like"/>
</dbReference>
<feature type="domain" description="FAD-binding" evidence="5">
    <location>
        <begin position="8"/>
        <end position="358"/>
    </location>
</feature>
<dbReference type="InterPro" id="IPR036188">
    <property type="entry name" value="FAD/NAD-bd_sf"/>
</dbReference>
<organism evidence="6 7">
    <name type="scientific">Meripilus lineatus</name>
    <dbReference type="NCBI Taxonomy" id="2056292"/>
    <lineage>
        <taxon>Eukaryota</taxon>
        <taxon>Fungi</taxon>
        <taxon>Dikarya</taxon>
        <taxon>Basidiomycota</taxon>
        <taxon>Agaricomycotina</taxon>
        <taxon>Agaricomycetes</taxon>
        <taxon>Polyporales</taxon>
        <taxon>Meripilaceae</taxon>
        <taxon>Meripilus</taxon>
    </lineage>
</organism>
<proteinExistence type="predicted"/>
<comment type="cofactor">
    <cofactor evidence="1">
        <name>FAD</name>
        <dbReference type="ChEBI" id="CHEBI:57692"/>
    </cofactor>
</comment>
<dbReference type="GO" id="GO:0016709">
    <property type="term" value="F:oxidoreductase activity, acting on paired donors, with incorporation or reduction of molecular oxygen, NAD(P)H as one donor, and incorporation of one atom of oxygen"/>
    <property type="evidence" value="ECO:0007669"/>
    <property type="project" value="UniProtKB-ARBA"/>
</dbReference>
<protein>
    <recommendedName>
        <fullName evidence="5">FAD-binding domain-containing protein</fullName>
    </recommendedName>
</protein>
<keyword evidence="3" id="KW-0274">FAD</keyword>
<dbReference type="Proteomes" id="UP001212997">
    <property type="component" value="Unassembled WGS sequence"/>
</dbReference>
<comment type="caution">
    <text evidence="6">The sequence shown here is derived from an EMBL/GenBank/DDBJ whole genome shotgun (WGS) entry which is preliminary data.</text>
</comment>
<reference evidence="6" key="1">
    <citation type="submission" date="2022-07" db="EMBL/GenBank/DDBJ databases">
        <title>Genome Sequence of Physisporinus lineatus.</title>
        <authorList>
            <person name="Buettner E."/>
        </authorList>
    </citation>
    <scope>NUCLEOTIDE SEQUENCE</scope>
    <source>
        <strain evidence="6">VT162</strain>
    </source>
</reference>
<dbReference type="SUPFAM" id="SSF51905">
    <property type="entry name" value="FAD/NAD(P)-binding domain"/>
    <property type="match status" value="1"/>
</dbReference>
<keyword evidence="4" id="KW-0560">Oxidoreductase</keyword>
<name>A0AAD5UY64_9APHY</name>
<dbReference type="PANTHER" id="PTHR43004">
    <property type="entry name" value="TRK SYSTEM POTASSIUM UPTAKE PROTEIN"/>
    <property type="match status" value="1"/>
</dbReference>
<dbReference type="Pfam" id="PF01494">
    <property type="entry name" value="FAD_binding_3"/>
    <property type="match status" value="1"/>
</dbReference>
<dbReference type="EMBL" id="JANAWD010000424">
    <property type="protein sequence ID" value="KAJ3479676.1"/>
    <property type="molecule type" value="Genomic_DNA"/>
</dbReference>
<dbReference type="GO" id="GO:0071949">
    <property type="term" value="F:FAD binding"/>
    <property type="evidence" value="ECO:0007669"/>
    <property type="project" value="InterPro"/>
</dbReference>
<evidence type="ECO:0000256" key="3">
    <source>
        <dbReference type="ARBA" id="ARBA00022827"/>
    </source>
</evidence>
<keyword evidence="7" id="KW-1185">Reference proteome</keyword>
<evidence type="ECO:0000256" key="2">
    <source>
        <dbReference type="ARBA" id="ARBA00022630"/>
    </source>
</evidence>
<accession>A0AAD5UY64</accession>
<gene>
    <name evidence="6" type="ORF">NLI96_g8893</name>
</gene>
<sequence length="566" mass="61663">MSSTANTAPVLVVGNGPAGLIAALTLLRNGVPVRIIDKRDKYHAGQRGCGVQPRSLELYNLLGVPEIAKEGKLLMPMRNYGPIGSTTVVSEALMIPREEDSPAKPYANGVLLGQHHSEEIIRAHVEKCGVFVELNTELVSVEQDSEGVIARIIKNENGKKVEETVRTPFLIGADGGKGVSRKLLGLELSGISRPSDRALVGDMYIKGLDSNYWHRWGDMATKFITFRPTEFQDLWAVVLGSRDANYETLLTDREALKRFIEETTGRNDLILLEIKELNEFSPNIRMVNEFGKGRCFLVGDSAHVHSPTGGQGMNSSVQDSLNLCWKLSLVYKGLAPISLLSSYTAERVPVIQEMLQQSTKLLNRIMTAKAKDHNTAAFVSRRPKSLDQLGVNYRWSNIVVDENKPYTEQLEGGALAAYGSDGDITLRAGDRAPEAPGLAIVNAKATESDSTTSLFSIFRPTLHTALIFVADVSAAKSILDIVAKWPKGTIQTVVVLPKDADQIKLTRDKVDAIVVTDRQGHAYDAYGSVVSNGFPIVIVRPDGVIGAIVKGTDGVVKYEKGIFLSV</sequence>
<evidence type="ECO:0000313" key="7">
    <source>
        <dbReference type="Proteomes" id="UP001212997"/>
    </source>
</evidence>
<evidence type="ECO:0000259" key="5">
    <source>
        <dbReference type="Pfam" id="PF01494"/>
    </source>
</evidence>
<dbReference type="Gene3D" id="3.30.70.2450">
    <property type="match status" value="1"/>
</dbReference>
<keyword evidence="2" id="KW-0285">Flavoprotein</keyword>
<evidence type="ECO:0000256" key="1">
    <source>
        <dbReference type="ARBA" id="ARBA00001974"/>
    </source>
</evidence>